<dbReference type="Gene3D" id="1.25.40.10">
    <property type="entry name" value="Tetratricopeptide repeat domain"/>
    <property type="match status" value="1"/>
</dbReference>
<keyword evidence="2" id="KW-1185">Reference proteome</keyword>
<protein>
    <recommendedName>
        <fullName evidence="3">Tetratricopeptide repeat protein</fullName>
    </recommendedName>
</protein>
<dbReference type="Proteomes" id="UP000509418">
    <property type="component" value="Chromosome"/>
</dbReference>
<accession>A0A7H8T7F4</accession>
<name>A0A7H8T7F4_STRCX</name>
<sequence length="355" mass="39327">MTLHRLASYHDLDSDRGPLHARAVADIGRHYLAGLQLPPYQSFPAVSFRAAMAEEVEEQTVAVRDPREHPTARRSAAWRQLCADLGTWQQLDSMQQLDVATVLARLGFWTALADLPLPEGKSGHVALRLAERLCVARRLVIGDDPEVTGRLRRLLRARAEADDVPLQLQLGAAVGLVVEHARSDVSPTAMAHWQSKAQALMARAPYGTYGDILLSACWRGVSFVPFHQGDHDRVREMLDASERLARSALRTVGPRRRLLAEENFRLVLMTRARAAQARGDRSETEGRLRSIVHVDPQDPVSHVRLADFLVLVGQPHKAGDHYRRAAELGAPCTAYAREQAANCRALRLTDASVTP</sequence>
<dbReference type="SUPFAM" id="SSF48452">
    <property type="entry name" value="TPR-like"/>
    <property type="match status" value="1"/>
</dbReference>
<dbReference type="EMBL" id="CP056041">
    <property type="protein sequence ID" value="QKZ17840.1"/>
    <property type="molecule type" value="Genomic_DNA"/>
</dbReference>
<dbReference type="InterPro" id="IPR011990">
    <property type="entry name" value="TPR-like_helical_dom_sf"/>
</dbReference>
<dbReference type="AlphaFoldDB" id="A0A7H8T7F4"/>
<organism evidence="1 2">
    <name type="scientific">Streptomyces chartreusis</name>
    <dbReference type="NCBI Taxonomy" id="1969"/>
    <lineage>
        <taxon>Bacteria</taxon>
        <taxon>Bacillati</taxon>
        <taxon>Actinomycetota</taxon>
        <taxon>Actinomycetes</taxon>
        <taxon>Kitasatosporales</taxon>
        <taxon>Streptomycetaceae</taxon>
        <taxon>Streptomyces</taxon>
    </lineage>
</organism>
<evidence type="ECO:0008006" key="3">
    <source>
        <dbReference type="Google" id="ProtNLM"/>
    </source>
</evidence>
<reference evidence="1 2" key="1">
    <citation type="submission" date="2020-06" db="EMBL/GenBank/DDBJ databases">
        <title>Genome mining for natural products.</title>
        <authorList>
            <person name="Zhang B."/>
            <person name="Shi J."/>
            <person name="Ge H."/>
        </authorList>
    </citation>
    <scope>NUCLEOTIDE SEQUENCE [LARGE SCALE GENOMIC DNA]</scope>
    <source>
        <strain evidence="1 2">NA02069</strain>
    </source>
</reference>
<evidence type="ECO:0000313" key="1">
    <source>
        <dbReference type="EMBL" id="QKZ17840.1"/>
    </source>
</evidence>
<evidence type="ECO:0000313" key="2">
    <source>
        <dbReference type="Proteomes" id="UP000509418"/>
    </source>
</evidence>
<proteinExistence type="predicted"/>
<dbReference type="RefSeq" id="WP_176574994.1">
    <property type="nucleotide sequence ID" value="NZ_CBDRGH010000046.1"/>
</dbReference>
<gene>
    <name evidence="1" type="ORF">HUT05_11075</name>
</gene>